<name>X1K034_9ZZZZ</name>
<feature type="region of interest" description="Disordered" evidence="1">
    <location>
        <begin position="67"/>
        <end position="89"/>
    </location>
</feature>
<proteinExistence type="predicted"/>
<comment type="caution">
    <text evidence="2">The sequence shown here is derived from an EMBL/GenBank/DDBJ whole genome shotgun (WGS) entry which is preliminary data.</text>
</comment>
<gene>
    <name evidence="2" type="ORF">S03H2_65477</name>
</gene>
<dbReference type="AlphaFoldDB" id="X1K034"/>
<dbReference type="EMBL" id="BARU01042635">
    <property type="protein sequence ID" value="GAH87020.1"/>
    <property type="molecule type" value="Genomic_DNA"/>
</dbReference>
<feature type="non-terminal residue" evidence="2">
    <location>
        <position position="1"/>
    </location>
</feature>
<accession>X1K034</accession>
<feature type="compositionally biased region" description="Basic and acidic residues" evidence="1">
    <location>
        <begin position="67"/>
        <end position="83"/>
    </location>
</feature>
<organism evidence="2">
    <name type="scientific">marine sediment metagenome</name>
    <dbReference type="NCBI Taxonomy" id="412755"/>
    <lineage>
        <taxon>unclassified sequences</taxon>
        <taxon>metagenomes</taxon>
        <taxon>ecological metagenomes</taxon>
    </lineage>
</organism>
<sequence>VYAGTLEEPGEEVTPKLPYEPVSAQTLQMLRNLLQHPKQLNNPSELGEVLFLSGHLKEAAIAYKEALNRKSPDEPGSAEDRAKLGGKVH</sequence>
<evidence type="ECO:0000313" key="2">
    <source>
        <dbReference type="EMBL" id="GAH87020.1"/>
    </source>
</evidence>
<reference evidence="2" key="1">
    <citation type="journal article" date="2014" name="Front. Microbiol.">
        <title>High frequency of phylogenetically diverse reductive dehalogenase-homologous genes in deep subseafloor sedimentary metagenomes.</title>
        <authorList>
            <person name="Kawai M."/>
            <person name="Futagami T."/>
            <person name="Toyoda A."/>
            <person name="Takaki Y."/>
            <person name="Nishi S."/>
            <person name="Hori S."/>
            <person name="Arai W."/>
            <person name="Tsubouchi T."/>
            <person name="Morono Y."/>
            <person name="Uchiyama I."/>
            <person name="Ito T."/>
            <person name="Fujiyama A."/>
            <person name="Inagaki F."/>
            <person name="Takami H."/>
        </authorList>
    </citation>
    <scope>NUCLEOTIDE SEQUENCE</scope>
    <source>
        <strain evidence="2">Expedition CK06-06</strain>
    </source>
</reference>
<protein>
    <submittedName>
        <fullName evidence="2">Uncharacterized protein</fullName>
    </submittedName>
</protein>
<evidence type="ECO:0000256" key="1">
    <source>
        <dbReference type="SAM" id="MobiDB-lite"/>
    </source>
</evidence>